<dbReference type="EMBL" id="CAHIKZ030002173">
    <property type="protein sequence ID" value="CAE1282306.1"/>
    <property type="molecule type" value="Genomic_DNA"/>
</dbReference>
<organism evidence="2 3">
    <name type="scientific">Acanthosepion pharaonis</name>
    <name type="common">Pharaoh cuttlefish</name>
    <name type="synonym">Sepia pharaonis</name>
    <dbReference type="NCBI Taxonomy" id="158019"/>
    <lineage>
        <taxon>Eukaryota</taxon>
        <taxon>Metazoa</taxon>
        <taxon>Spiralia</taxon>
        <taxon>Lophotrochozoa</taxon>
        <taxon>Mollusca</taxon>
        <taxon>Cephalopoda</taxon>
        <taxon>Coleoidea</taxon>
        <taxon>Decapodiformes</taxon>
        <taxon>Sepiida</taxon>
        <taxon>Sepiina</taxon>
        <taxon>Sepiidae</taxon>
        <taxon>Acanthosepion</taxon>
    </lineage>
</organism>
<evidence type="ECO:0000313" key="3">
    <source>
        <dbReference type="Proteomes" id="UP000597762"/>
    </source>
</evidence>
<feature type="transmembrane region" description="Helical" evidence="1">
    <location>
        <begin position="587"/>
        <end position="605"/>
    </location>
</feature>
<reference evidence="2" key="1">
    <citation type="submission" date="2021-01" db="EMBL/GenBank/DDBJ databases">
        <authorList>
            <person name="Li R."/>
            <person name="Bekaert M."/>
        </authorList>
    </citation>
    <scope>NUCLEOTIDE SEQUENCE</scope>
    <source>
        <strain evidence="2">Farmed</strain>
    </source>
</reference>
<sequence>MFPRFGYLPAQKFTNSRLIKPPNLIANWYDASLEFFFFSSLSANLLSSATLSSPHSRPIPRLDANNFRTFSSFTTRVLRHCRPHTIFLLPIPFLDANNFRPQLFPLFTTRVLRHCRPHFKTNSFSKTNFPPLDTVVQLSVFFLFFFRTFPFRGHCSGNTVNTFQDQFLVPNNNFHFSLSYQSSATLSSHISRSIPQTFPLSLHFSTTTLVLFLSSTSFPRPISSLMRTTFELFTFFFHYQSSTTLSSHIFSRLDAEQLSNFSSFHYQSSTTLVHDTVVPTFPRPVYLLLMGATVAGSFPLSCQGLRHCRPHISRPIPPLDATTFELFLFSLPGSTTLSSPHIQMNFSSASANNANFSSFTARFTTLSSHTFQDDFPLFSNFSSFHQSSHALFSPHISRPIPRPCTPFFPLFTTRSSRPHSLLLTLSNFSSFQPGSPSLSSHTFHQFMPTFVFLFPAFTHSSHSGILSSPHQDEFHVFPPLHSFPPCIFPFTHSLLMPFLSHPFLSRFSLSLIPPHAFFFSQFYLLTPFFSFHHSSLSSLINFTIFFSHLELHSPRIFLSLHSFLLPLFPLFHLILLTFSLLSTHPHAFFFFFFLFSLIPLTHFSLSHIPRPTNFSLFRIPFRLFLFHYIPSPYCRPPHSSSPFSLFLIQLSTFSSFFTTRVLRLFLSPHSLLTFSSLSSFPFELFPFSFPSFYGGRHCRSLTFQDQFSHHSLQHELFLFSLRVPLLSSLTHFQDQFPPQDFLSTIPFSSFSPISSFPSSLSSHSFQTNSPLDANFSPFPHFHPQSISLVLIPPPPFSPFLMPPTFELFLFFTHSSSLFSTLSDQFLVLISFTFPFHSRIFLLFHSLLFKIFHSLMRTTFELSLIPSSRTVPHTCQFQVFCVSFLFHVFVFLLFPYDRMPIPRLCGTDISLVSTINQMPIPRLVFGVISLCNRMPIPRLLCF</sequence>
<keyword evidence="1" id="KW-0472">Membrane</keyword>
<keyword evidence="3" id="KW-1185">Reference proteome</keyword>
<proteinExistence type="predicted"/>
<keyword evidence="1" id="KW-0812">Transmembrane</keyword>
<evidence type="ECO:0000256" key="1">
    <source>
        <dbReference type="SAM" id="Phobius"/>
    </source>
</evidence>
<dbReference type="Proteomes" id="UP000597762">
    <property type="component" value="Unassembled WGS sequence"/>
</dbReference>
<dbReference type="AlphaFoldDB" id="A0A812CR87"/>
<evidence type="ECO:0000313" key="2">
    <source>
        <dbReference type="EMBL" id="CAE1282306.1"/>
    </source>
</evidence>
<comment type="caution">
    <text evidence="2">The sequence shown here is derived from an EMBL/GenBank/DDBJ whole genome shotgun (WGS) entry which is preliminary data.</text>
</comment>
<keyword evidence="1" id="KW-1133">Transmembrane helix</keyword>
<feature type="transmembrane region" description="Helical" evidence="1">
    <location>
        <begin position="563"/>
        <end position="581"/>
    </location>
</feature>
<feature type="transmembrane region" description="Helical" evidence="1">
    <location>
        <begin position="875"/>
        <end position="893"/>
    </location>
</feature>
<name>A0A812CR87_ACAPH</name>
<accession>A0A812CR87</accession>
<gene>
    <name evidence="2" type="ORF">SPHA_43376</name>
</gene>
<protein>
    <submittedName>
        <fullName evidence="2">Uncharacterized protein</fullName>
    </submittedName>
</protein>